<feature type="coiled-coil region" evidence="5">
    <location>
        <begin position="1273"/>
        <end position="1338"/>
    </location>
</feature>
<feature type="coiled-coil region" evidence="5">
    <location>
        <begin position="389"/>
        <end position="455"/>
    </location>
</feature>
<dbReference type="InterPro" id="IPR051877">
    <property type="entry name" value="Centriole_BasalBody_StrucProt"/>
</dbReference>
<gene>
    <name evidence="8" type="ORF">BASA50_001985</name>
</gene>
<evidence type="ECO:0000256" key="1">
    <source>
        <dbReference type="ARBA" id="ARBA00004114"/>
    </source>
</evidence>
<evidence type="ECO:0000256" key="3">
    <source>
        <dbReference type="ARBA" id="ARBA00023212"/>
    </source>
</evidence>
<keyword evidence="7" id="KW-0812">Transmembrane</keyword>
<name>A0ABQ8FNV9_9FUNG</name>
<evidence type="ECO:0008006" key="10">
    <source>
        <dbReference type="Google" id="ProtNLM"/>
    </source>
</evidence>
<keyword evidence="7" id="KW-1133">Transmembrane helix</keyword>
<feature type="compositionally biased region" description="Polar residues" evidence="6">
    <location>
        <begin position="344"/>
        <end position="360"/>
    </location>
</feature>
<dbReference type="EMBL" id="JAFCIX010000025">
    <property type="protein sequence ID" value="KAH6600878.1"/>
    <property type="molecule type" value="Genomic_DNA"/>
</dbReference>
<evidence type="ECO:0000256" key="6">
    <source>
        <dbReference type="SAM" id="MobiDB-lite"/>
    </source>
</evidence>
<sequence length="1538" mass="174242">MIVAETSLQNSPETYAARLQGGLCPPLSNNQPQKLQQHQLQQHQLQQHQPQKLQNQLQPQKLQNQLQQHQSHLLFPIGSRPKWRSDDDQLQTLRHRLDQLQYPQYLDKSSMDLVQQLLADLVQTTDTARSLQSQLDLVTLQVQTTDDQIHPLRREIARLTSENNHLHRDLIHMADERDVSSKRTTDAARLVDSQTADLRFMASQYQHRVVEEQRKLEDTRAKVEGVLGKIGRAPGVKATNRTSKTNNTMSTTEKMFQRLQKIDIETGLEPIDPSYMTCFVPPDPVIGDMVRLAEGQIESLTQANKEIQSKNTDLENELHISREQLSKREREILRLSTQLEVSRSQQFGAPQNITSTTPQPRNGHAASSSPSKTPASRIGTSRTAGIVDIEAAKDRIEQLEIQIEYLQEHIDGLEKELVNLEKDREVVQAVVVDERDQLSEDLKTERERTKELLINLTHLERMVNEIDINRPGFPASKTVNAKSSSLPISKHLKQISELTDKVNTTQQKLERTTLRLNTISKEKQKVEQELVALKKIDSSETTRSDKNKDVEKCIPSGATGSNISKLHVSKDKDVQIQELQSDLVNLKLQLDRSTSLQKELHASSDELSTLKANLGEIEKERATAISRLTLTTEKLAHAEQYCTHVIDNQQAVLEDLTNTQRERDDLLRALENFGSQVTELHDRVQLITADRDNMAQLYAQVNHEIQLLRSHDSKSTQQKTTSASNTILPNGTSTASFTAIASATKNVNIPTDAPAATQEGENETPIDIPALQTHVEELKAEIVKLQADLEATVMRHKETGAASTEAISQLEVEITRLKSSLDSSEESNQSLQNEIQSLTQLVDGHKEDKKDLLRDLERLRIRLTQLEIDHEKDQYLIRDLRSKVSEAEATMLKLDKATVQLRTEATDREALLSDQMKLIADIDKERDGFQTDLDKKAELITDLTDQLNRLSSESANTFQEITTIREQLDLASQNLTQQDRELNSLQHQLDQTIQERDHLGIMAQRHSDESRNLGSDLAAVTRENQVLNAELVESTVERDRYKAEVVECDRQLRYLDELIRGKDQEKDQIMASYRKLISEHERLDIALQSVSEEGDHVKMEVIMRDKRVEQLQKAFDESSLQLNQYKIDLGAFEKQCNNMGRTLATSERTIKHLESERTRMNRDVAVARDLAHTLERQNTETQAQHQAVVLENDRLSRSIERMNSEFDALMSKMNAEKSRTERLEQLAANERTHKMKMERSLMDMQATKGSISGQTEKACAQHLATIATLSKAAIESRDEIKACKSRIENLESHLRDQQSALASSDRDLMHSKEMFLDLQKRFEEKKRQLREIVELRQETTQINMTMPPGQTDAFDQRVAQEILSAKIAQSRYEKRIAKRSMQHEASELDRRLGETSSPIMGESDSMSGSFTTGDESEATHDTTNESKRLETDGKTAILLTVYNTSLRLSEFCYVASDTIFFGEILMTVIVIVAALAFTWMPIVTGEAPTSKPAASGHHGQDQIMTMSSPRAARMPMSVDNVALLDAVSQVDINSIGMV</sequence>
<protein>
    <recommendedName>
        <fullName evidence="10">Coiled-coil protein</fullName>
    </recommendedName>
</protein>
<keyword evidence="9" id="KW-1185">Reference proteome</keyword>
<dbReference type="Proteomes" id="UP001648503">
    <property type="component" value="Unassembled WGS sequence"/>
</dbReference>
<organism evidence="8 9">
    <name type="scientific">Batrachochytrium salamandrivorans</name>
    <dbReference type="NCBI Taxonomy" id="1357716"/>
    <lineage>
        <taxon>Eukaryota</taxon>
        <taxon>Fungi</taxon>
        <taxon>Fungi incertae sedis</taxon>
        <taxon>Chytridiomycota</taxon>
        <taxon>Chytridiomycota incertae sedis</taxon>
        <taxon>Chytridiomycetes</taxon>
        <taxon>Rhizophydiales</taxon>
        <taxon>Rhizophydiales incertae sedis</taxon>
        <taxon>Batrachochytrium</taxon>
    </lineage>
</organism>
<proteinExistence type="inferred from homology"/>
<keyword evidence="7" id="KW-0472">Membrane</keyword>
<feature type="compositionally biased region" description="Low complexity" evidence="6">
    <location>
        <begin position="365"/>
        <end position="376"/>
    </location>
</feature>
<feature type="coiled-coil region" evidence="5">
    <location>
        <begin position="488"/>
        <end position="536"/>
    </location>
</feature>
<feature type="compositionally biased region" description="Low complexity" evidence="6">
    <location>
        <begin position="29"/>
        <end position="69"/>
    </location>
</feature>
<reference evidence="8 9" key="1">
    <citation type="submission" date="2021-02" db="EMBL/GenBank/DDBJ databases">
        <title>Variation within the Batrachochytrium salamandrivorans European outbreak.</title>
        <authorList>
            <person name="Kelly M."/>
            <person name="Pasmans F."/>
            <person name="Shea T.P."/>
            <person name="Munoz J.F."/>
            <person name="Carranza S."/>
            <person name="Cuomo C.A."/>
            <person name="Martel A."/>
        </authorList>
    </citation>
    <scope>NUCLEOTIDE SEQUENCE [LARGE SCALE GENOMIC DNA]</scope>
    <source>
        <strain evidence="8 9">AMFP18/2</strain>
    </source>
</reference>
<comment type="subcellular location">
    <subcellularLocation>
        <location evidence="1">Cytoplasm</location>
        <location evidence="1">Cytoskeleton</location>
        <location evidence="1">Microtubule organizing center</location>
        <location evidence="1">Centrosome</location>
        <location evidence="1">Centriole</location>
    </subcellularLocation>
</comment>
<feature type="compositionally biased region" description="Basic and acidic residues" evidence="6">
    <location>
        <begin position="1378"/>
        <end position="1393"/>
    </location>
</feature>
<keyword evidence="2" id="KW-0963">Cytoplasm</keyword>
<feature type="coiled-coil region" evidence="5">
    <location>
        <begin position="576"/>
        <end position="620"/>
    </location>
</feature>
<evidence type="ECO:0000256" key="7">
    <source>
        <dbReference type="SAM" id="Phobius"/>
    </source>
</evidence>
<evidence type="ECO:0000313" key="9">
    <source>
        <dbReference type="Proteomes" id="UP001648503"/>
    </source>
</evidence>
<feature type="coiled-coil region" evidence="5">
    <location>
        <begin position="933"/>
        <end position="995"/>
    </location>
</feature>
<feature type="region of interest" description="Disordered" evidence="6">
    <location>
        <begin position="21"/>
        <end position="69"/>
    </location>
</feature>
<comment type="caution">
    <text evidence="8">The sequence shown here is derived from an EMBL/GenBank/DDBJ whole genome shotgun (WGS) entry which is preliminary data.</text>
</comment>
<feature type="transmembrane region" description="Helical" evidence="7">
    <location>
        <begin position="1459"/>
        <end position="1482"/>
    </location>
</feature>
<feature type="coiled-coil region" evidence="5">
    <location>
        <begin position="290"/>
        <end position="331"/>
    </location>
</feature>
<evidence type="ECO:0000313" key="8">
    <source>
        <dbReference type="EMBL" id="KAH6600878.1"/>
    </source>
</evidence>
<evidence type="ECO:0000256" key="4">
    <source>
        <dbReference type="ARBA" id="ARBA00038123"/>
    </source>
</evidence>
<dbReference type="PANTHER" id="PTHR20544:SF0">
    <property type="entry name" value="NUCLEOPROTEIN TPR_MLP1 DOMAIN-CONTAINING PROTEIN"/>
    <property type="match status" value="1"/>
</dbReference>
<feature type="compositionally biased region" description="Basic and acidic residues" evidence="6">
    <location>
        <begin position="1417"/>
        <end position="1428"/>
    </location>
</feature>
<evidence type="ECO:0000256" key="5">
    <source>
        <dbReference type="SAM" id="Coils"/>
    </source>
</evidence>
<keyword evidence="3" id="KW-0206">Cytoskeleton</keyword>
<feature type="region of interest" description="Disordered" evidence="6">
    <location>
        <begin position="1378"/>
        <end position="1428"/>
    </location>
</feature>
<accession>A0ABQ8FNV9</accession>
<feature type="region of interest" description="Disordered" evidence="6">
    <location>
        <begin position="344"/>
        <end position="381"/>
    </location>
</feature>
<feature type="coiled-coil region" evidence="5">
    <location>
        <begin position="768"/>
        <end position="897"/>
    </location>
</feature>
<keyword evidence="5" id="KW-0175">Coiled coil</keyword>
<feature type="compositionally biased region" description="Polar residues" evidence="6">
    <location>
        <begin position="1394"/>
        <end position="1413"/>
    </location>
</feature>
<feature type="coiled-coil region" evidence="5">
    <location>
        <begin position="1108"/>
        <end position="1163"/>
    </location>
</feature>
<dbReference type="CDD" id="cd22292">
    <property type="entry name" value="cc_Cep135_MBD"/>
    <property type="match status" value="1"/>
</dbReference>
<dbReference type="PANTHER" id="PTHR20544">
    <property type="entry name" value="CENTROSOMAL PROTEIN CEP135"/>
    <property type="match status" value="1"/>
</dbReference>
<comment type="similarity">
    <text evidence="4">Belongs to the CEP135/TSGA10 family.</text>
</comment>
<evidence type="ECO:0000256" key="2">
    <source>
        <dbReference type="ARBA" id="ARBA00022490"/>
    </source>
</evidence>
<feature type="coiled-coil region" evidence="5">
    <location>
        <begin position="1192"/>
        <end position="1219"/>
    </location>
</feature>